<name>A0A317XUW7_9BASI</name>
<sequence length="192" mass="22043">MRTTVVGLVPLAQHRRSPEKQYSSDGGKPNADMRKPISYRPCCVRNVCAGISEMRMARRTTLQYSSCASNTMERVRKKGAWRVSARRCRQFPRNDELENNHWQVVWSFCNLDPNAACGVDPFLLLPDLRERPDTWKRASPFGLEKIPSSRLSVSKRVQFHFQQVGMSEMKSDRQVKTESTANLLPEFVAPKQ</sequence>
<gene>
    <name evidence="2" type="ORF">BCV70DRAFT_204858</name>
</gene>
<reference evidence="2 3" key="1">
    <citation type="journal article" date="2018" name="Mol. Biol. Evol.">
        <title>Broad Genomic Sampling Reveals a Smut Pathogenic Ancestry of the Fungal Clade Ustilaginomycotina.</title>
        <authorList>
            <person name="Kijpornyongpan T."/>
            <person name="Mondo S.J."/>
            <person name="Barry K."/>
            <person name="Sandor L."/>
            <person name="Lee J."/>
            <person name="Lipzen A."/>
            <person name="Pangilinan J."/>
            <person name="LaButti K."/>
            <person name="Hainaut M."/>
            <person name="Henrissat B."/>
            <person name="Grigoriev I.V."/>
            <person name="Spatafora J.W."/>
            <person name="Aime M.C."/>
        </authorList>
    </citation>
    <scope>NUCLEOTIDE SEQUENCE [LARGE SCALE GENOMIC DNA]</scope>
    <source>
        <strain evidence="2 3">MCA 3645</strain>
    </source>
</reference>
<proteinExistence type="predicted"/>
<dbReference type="Proteomes" id="UP000246740">
    <property type="component" value="Unassembled WGS sequence"/>
</dbReference>
<dbReference type="AlphaFoldDB" id="A0A317XUW7"/>
<organism evidence="2 3">
    <name type="scientific">Testicularia cyperi</name>
    <dbReference type="NCBI Taxonomy" id="1882483"/>
    <lineage>
        <taxon>Eukaryota</taxon>
        <taxon>Fungi</taxon>
        <taxon>Dikarya</taxon>
        <taxon>Basidiomycota</taxon>
        <taxon>Ustilaginomycotina</taxon>
        <taxon>Ustilaginomycetes</taxon>
        <taxon>Ustilaginales</taxon>
        <taxon>Anthracoideaceae</taxon>
        <taxon>Testicularia</taxon>
    </lineage>
</organism>
<evidence type="ECO:0000313" key="2">
    <source>
        <dbReference type="EMBL" id="PWZ02156.1"/>
    </source>
</evidence>
<evidence type="ECO:0000313" key="3">
    <source>
        <dbReference type="Proteomes" id="UP000246740"/>
    </source>
</evidence>
<feature type="region of interest" description="Disordered" evidence="1">
    <location>
        <begin position="9"/>
        <end position="33"/>
    </location>
</feature>
<protein>
    <submittedName>
        <fullName evidence="2">Uncharacterized protein</fullName>
    </submittedName>
</protein>
<dbReference type="EMBL" id="KZ819189">
    <property type="protein sequence ID" value="PWZ02156.1"/>
    <property type="molecule type" value="Genomic_DNA"/>
</dbReference>
<evidence type="ECO:0000256" key="1">
    <source>
        <dbReference type="SAM" id="MobiDB-lite"/>
    </source>
</evidence>
<dbReference type="InParanoid" id="A0A317XUW7"/>
<accession>A0A317XUW7</accession>
<keyword evidence="3" id="KW-1185">Reference proteome</keyword>